<organism evidence="1 2">
    <name type="scientific">Pleurodeles waltl</name>
    <name type="common">Iberian ribbed newt</name>
    <dbReference type="NCBI Taxonomy" id="8319"/>
    <lineage>
        <taxon>Eukaryota</taxon>
        <taxon>Metazoa</taxon>
        <taxon>Chordata</taxon>
        <taxon>Craniata</taxon>
        <taxon>Vertebrata</taxon>
        <taxon>Euteleostomi</taxon>
        <taxon>Amphibia</taxon>
        <taxon>Batrachia</taxon>
        <taxon>Caudata</taxon>
        <taxon>Salamandroidea</taxon>
        <taxon>Salamandridae</taxon>
        <taxon>Pleurodelinae</taxon>
        <taxon>Pleurodeles</taxon>
    </lineage>
</organism>
<reference evidence="1" key="1">
    <citation type="journal article" date="2022" name="bioRxiv">
        <title>Sequencing and chromosome-scale assembly of the giantPleurodeles waltlgenome.</title>
        <authorList>
            <person name="Brown T."/>
            <person name="Elewa A."/>
            <person name="Iarovenko S."/>
            <person name="Subramanian E."/>
            <person name="Araus A.J."/>
            <person name="Petzold A."/>
            <person name="Susuki M."/>
            <person name="Suzuki K.-i.T."/>
            <person name="Hayashi T."/>
            <person name="Toyoda A."/>
            <person name="Oliveira C."/>
            <person name="Osipova E."/>
            <person name="Leigh N.D."/>
            <person name="Simon A."/>
            <person name="Yun M.H."/>
        </authorList>
    </citation>
    <scope>NUCLEOTIDE SEQUENCE</scope>
    <source>
        <strain evidence="1">20211129_DDA</strain>
        <tissue evidence="1">Liver</tissue>
    </source>
</reference>
<dbReference type="Proteomes" id="UP001066276">
    <property type="component" value="Chromosome 7"/>
</dbReference>
<keyword evidence="2" id="KW-1185">Reference proteome</keyword>
<evidence type="ECO:0000313" key="1">
    <source>
        <dbReference type="EMBL" id="KAJ1127417.1"/>
    </source>
</evidence>
<dbReference type="EMBL" id="JANPWB010000011">
    <property type="protein sequence ID" value="KAJ1127417.1"/>
    <property type="molecule type" value="Genomic_DNA"/>
</dbReference>
<proteinExistence type="predicted"/>
<protein>
    <submittedName>
        <fullName evidence="1">Uncharacterized protein</fullName>
    </submittedName>
</protein>
<dbReference type="AlphaFoldDB" id="A0AAV7PJ46"/>
<name>A0AAV7PJ46_PLEWA</name>
<accession>A0AAV7PJ46</accession>
<evidence type="ECO:0000313" key="2">
    <source>
        <dbReference type="Proteomes" id="UP001066276"/>
    </source>
</evidence>
<comment type="caution">
    <text evidence="1">The sequence shown here is derived from an EMBL/GenBank/DDBJ whole genome shotgun (WGS) entry which is preliminary data.</text>
</comment>
<gene>
    <name evidence="1" type="ORF">NDU88_005819</name>
</gene>
<sequence length="194" mass="19840">MASAPRFCRAPYILSGSTAQSPSPAGTGAPVLHRRVSRQHAGVRCSFAAVPKKSGLHLSCAAAPSSSVAGSQSGRAAMRAPSNQALLSARSLKLPIRLGAYNMRLHKGQLLQGQLLQGCIRSTQPSPPAAVVSLCTCAQGSAATTAGPLGSVLGPRPRLRPGHERAAASVGCCTSRLFLSVVALLVFGESYGDV</sequence>